<feature type="region of interest" description="Disordered" evidence="1">
    <location>
        <begin position="173"/>
        <end position="216"/>
    </location>
</feature>
<dbReference type="InterPro" id="IPR045026">
    <property type="entry name" value="LIMYB"/>
</dbReference>
<dbReference type="AlphaFoldDB" id="A0A6J5VGS2"/>
<accession>A0A6J5VGS2</accession>
<dbReference type="PANTHER" id="PTHR47584:SF14">
    <property type="entry name" value="L10-INTERACTING MYB DOMAIN-CONTAINING PROTEIN-LIKE"/>
    <property type="match status" value="1"/>
</dbReference>
<dbReference type="InterPro" id="IPR024752">
    <property type="entry name" value="Myb/SANT-like_dom"/>
</dbReference>
<evidence type="ECO:0000256" key="1">
    <source>
        <dbReference type="SAM" id="MobiDB-lite"/>
    </source>
</evidence>
<protein>
    <recommendedName>
        <fullName evidence="2">Myb/SANT-like domain-containing protein</fullName>
    </recommendedName>
</protein>
<sequence length="311" mass="35913">MIHSREMSNKDLENEFDDKAYWPKPIEDHFIHLLYEEAKKGLQTNNLDKTEWAGIEKQLFDKFGKRYSRDKLRQKYNRLRKIHREFTKLISHTGMGWDPNTNTVQASEEIWASYLKKNKFASRFRSKGCPHYDLLGLIFNYTTASGQMQCASTHSPPDSDAERELENDFLTNGAHVGLNPESGSRGFSEGDEGTSNKNKRAALFPQSDLPSRLKSSKSTKIDETIEAWAKSLNSKIEVSLAKLTRKSEKEVAFPYKELGSIEDCMEILEAMEGVNDDAYVKALDKFTSSDWRRMFVKMSDSRRRVWLKTLK</sequence>
<name>A0A6J5VGS2_PRUAR</name>
<dbReference type="Pfam" id="PF12776">
    <property type="entry name" value="Myb_DNA-bind_3"/>
    <property type="match status" value="1"/>
</dbReference>
<gene>
    <name evidence="3" type="ORF">CURHAP_LOCUS44305</name>
</gene>
<dbReference type="Proteomes" id="UP000507222">
    <property type="component" value="Unassembled WGS sequence"/>
</dbReference>
<dbReference type="EMBL" id="CAEKDK010000007">
    <property type="protein sequence ID" value="CAB4286685.1"/>
    <property type="molecule type" value="Genomic_DNA"/>
</dbReference>
<evidence type="ECO:0000313" key="3">
    <source>
        <dbReference type="EMBL" id="CAB4286685.1"/>
    </source>
</evidence>
<evidence type="ECO:0000259" key="2">
    <source>
        <dbReference type="Pfam" id="PF12776"/>
    </source>
</evidence>
<organism evidence="3 4">
    <name type="scientific">Prunus armeniaca</name>
    <name type="common">Apricot</name>
    <name type="synonym">Armeniaca vulgaris</name>
    <dbReference type="NCBI Taxonomy" id="36596"/>
    <lineage>
        <taxon>Eukaryota</taxon>
        <taxon>Viridiplantae</taxon>
        <taxon>Streptophyta</taxon>
        <taxon>Embryophyta</taxon>
        <taxon>Tracheophyta</taxon>
        <taxon>Spermatophyta</taxon>
        <taxon>Magnoliopsida</taxon>
        <taxon>eudicotyledons</taxon>
        <taxon>Gunneridae</taxon>
        <taxon>Pentapetalae</taxon>
        <taxon>rosids</taxon>
        <taxon>fabids</taxon>
        <taxon>Rosales</taxon>
        <taxon>Rosaceae</taxon>
        <taxon>Amygdaloideae</taxon>
        <taxon>Amygdaleae</taxon>
        <taxon>Prunus</taxon>
    </lineage>
</organism>
<proteinExistence type="predicted"/>
<reference evidence="3 4" key="1">
    <citation type="submission" date="2020-05" db="EMBL/GenBank/DDBJ databases">
        <authorList>
            <person name="Campoy J."/>
            <person name="Schneeberger K."/>
            <person name="Spophaly S."/>
        </authorList>
    </citation>
    <scope>NUCLEOTIDE SEQUENCE [LARGE SCALE GENOMIC DNA]</scope>
    <source>
        <strain evidence="3">PruArmRojPasFocal</strain>
    </source>
</reference>
<feature type="domain" description="Myb/SANT-like" evidence="2">
    <location>
        <begin position="21"/>
        <end position="114"/>
    </location>
</feature>
<dbReference type="PANTHER" id="PTHR47584">
    <property type="match status" value="1"/>
</dbReference>
<evidence type="ECO:0000313" key="4">
    <source>
        <dbReference type="Proteomes" id="UP000507222"/>
    </source>
</evidence>